<keyword evidence="3" id="KW-1185">Reference proteome</keyword>
<dbReference type="AlphaFoldDB" id="A0A2J6S499"/>
<evidence type="ECO:0000256" key="1">
    <source>
        <dbReference type="SAM" id="SignalP"/>
    </source>
</evidence>
<keyword evidence="1" id="KW-0732">Signal</keyword>
<feature type="signal peptide" evidence="1">
    <location>
        <begin position="1"/>
        <end position="20"/>
    </location>
</feature>
<evidence type="ECO:0000313" key="3">
    <source>
        <dbReference type="Proteomes" id="UP000235786"/>
    </source>
</evidence>
<protein>
    <submittedName>
        <fullName evidence="2">Uncharacterized protein</fullName>
    </submittedName>
</protein>
<dbReference type="Proteomes" id="UP000235786">
    <property type="component" value="Unassembled WGS sequence"/>
</dbReference>
<sequence length="179" mass="18852">MKFLISTIFAAIIAAMAASAAPSYSNMSVTELQFSLKELVQPLDIVHIGDDGVLRVFNTVDFTVQHAVPLTAEQATEFAGNVDDTTSAPFVNVNGYNVPSTQLLSPPEPIVTKLKNAIASTKAEMANLSQPAPAGELAGRPTLPCNSYLCVFTATCINNCCLYCVVASGSLGKCIAPYC</sequence>
<dbReference type="EMBL" id="KZ613940">
    <property type="protein sequence ID" value="PMD45585.1"/>
    <property type="molecule type" value="Genomic_DNA"/>
</dbReference>
<gene>
    <name evidence="2" type="ORF">L207DRAFT_578495</name>
</gene>
<feature type="chain" id="PRO_5014415444" evidence="1">
    <location>
        <begin position="21"/>
        <end position="179"/>
    </location>
</feature>
<evidence type="ECO:0000313" key="2">
    <source>
        <dbReference type="EMBL" id="PMD45585.1"/>
    </source>
</evidence>
<name>A0A2J6S499_HYAVF</name>
<organism evidence="2 3">
    <name type="scientific">Hyaloscypha variabilis (strain UAMH 11265 / GT02V1 / F)</name>
    <name type="common">Meliniomyces variabilis</name>
    <dbReference type="NCBI Taxonomy" id="1149755"/>
    <lineage>
        <taxon>Eukaryota</taxon>
        <taxon>Fungi</taxon>
        <taxon>Dikarya</taxon>
        <taxon>Ascomycota</taxon>
        <taxon>Pezizomycotina</taxon>
        <taxon>Leotiomycetes</taxon>
        <taxon>Helotiales</taxon>
        <taxon>Hyaloscyphaceae</taxon>
        <taxon>Hyaloscypha</taxon>
        <taxon>Hyaloscypha variabilis</taxon>
    </lineage>
</organism>
<reference evidence="2 3" key="1">
    <citation type="submission" date="2016-04" db="EMBL/GenBank/DDBJ databases">
        <title>A degradative enzymes factory behind the ericoid mycorrhizal symbiosis.</title>
        <authorList>
            <consortium name="DOE Joint Genome Institute"/>
            <person name="Martino E."/>
            <person name="Morin E."/>
            <person name="Grelet G."/>
            <person name="Kuo A."/>
            <person name="Kohler A."/>
            <person name="Daghino S."/>
            <person name="Barry K."/>
            <person name="Choi C."/>
            <person name="Cichocki N."/>
            <person name="Clum A."/>
            <person name="Copeland A."/>
            <person name="Hainaut M."/>
            <person name="Haridas S."/>
            <person name="Labutti K."/>
            <person name="Lindquist E."/>
            <person name="Lipzen A."/>
            <person name="Khouja H.-R."/>
            <person name="Murat C."/>
            <person name="Ohm R."/>
            <person name="Olson A."/>
            <person name="Spatafora J."/>
            <person name="Veneault-Fourrey C."/>
            <person name="Henrissat B."/>
            <person name="Grigoriev I."/>
            <person name="Martin F."/>
            <person name="Perotto S."/>
        </authorList>
    </citation>
    <scope>NUCLEOTIDE SEQUENCE [LARGE SCALE GENOMIC DNA]</scope>
    <source>
        <strain evidence="2 3">F</strain>
    </source>
</reference>
<accession>A0A2J6S499</accession>
<dbReference type="OrthoDB" id="3660917at2759"/>
<proteinExistence type="predicted"/>